<dbReference type="InterPro" id="IPR002575">
    <property type="entry name" value="Aminoglycoside_PTrfase"/>
</dbReference>
<reference evidence="2" key="1">
    <citation type="submission" date="2020-09" db="EMBL/GenBank/DDBJ databases">
        <title>Desulfogranum mesoprofundum gen. nov., sp. nov., a novel mesophilic, sulfate-reducing chemolithoautotroph isolated from a deep-sea hydrothermal vent chimney in the Suiyo Seamount.</title>
        <authorList>
            <person name="Hashimoto Y."/>
            <person name="Nakagawa S."/>
        </authorList>
    </citation>
    <scope>NUCLEOTIDE SEQUENCE</scope>
    <source>
        <strain evidence="2">KT2</strain>
    </source>
</reference>
<gene>
    <name evidence="2" type="ORF">DGMP_12320</name>
</gene>
<evidence type="ECO:0000313" key="2">
    <source>
        <dbReference type="EMBL" id="BCL60539.1"/>
    </source>
</evidence>
<name>A0A8D5FLP8_9BACT</name>
<keyword evidence="3" id="KW-1185">Reference proteome</keyword>
<protein>
    <recommendedName>
        <fullName evidence="1">Aminoglycoside phosphotransferase domain-containing protein</fullName>
    </recommendedName>
</protein>
<dbReference type="KEGG" id="dbk:DGMP_12320"/>
<dbReference type="Pfam" id="PF01636">
    <property type="entry name" value="APH"/>
    <property type="match status" value="1"/>
</dbReference>
<dbReference type="RefSeq" id="WP_228856659.1">
    <property type="nucleotide sequence ID" value="NZ_AP024086.1"/>
</dbReference>
<dbReference type="EMBL" id="AP024086">
    <property type="protein sequence ID" value="BCL60539.1"/>
    <property type="molecule type" value="Genomic_DNA"/>
</dbReference>
<dbReference type="InterPro" id="IPR051678">
    <property type="entry name" value="AGP_Transferase"/>
</dbReference>
<evidence type="ECO:0000313" key="3">
    <source>
        <dbReference type="Proteomes" id="UP000826725"/>
    </source>
</evidence>
<dbReference type="PANTHER" id="PTHR21310:SF15">
    <property type="entry name" value="AMINOGLYCOSIDE PHOSPHOTRANSFERASE DOMAIN-CONTAINING PROTEIN"/>
    <property type="match status" value="1"/>
</dbReference>
<organism evidence="2 3">
    <name type="scientific">Desulfomarina profundi</name>
    <dbReference type="NCBI Taxonomy" id="2772557"/>
    <lineage>
        <taxon>Bacteria</taxon>
        <taxon>Pseudomonadati</taxon>
        <taxon>Thermodesulfobacteriota</taxon>
        <taxon>Desulfobulbia</taxon>
        <taxon>Desulfobulbales</taxon>
        <taxon>Desulfobulbaceae</taxon>
        <taxon>Desulfomarina</taxon>
    </lineage>
</organism>
<accession>A0A8D5FLP8</accession>
<dbReference type="AlphaFoldDB" id="A0A8D5FLP8"/>
<feature type="domain" description="Aminoglycoside phosphotransferase" evidence="1">
    <location>
        <begin position="36"/>
        <end position="260"/>
    </location>
</feature>
<dbReference type="Proteomes" id="UP000826725">
    <property type="component" value="Chromosome"/>
</dbReference>
<proteinExistence type="predicted"/>
<sequence length="365" mass="42164">MSGNLNSYIESRIKILLVKTGLVDRKTVEKLFVDSNSQLLRGDGSNRIFLRIFSGKRPEGCIAVIPPVDSTESDKREAQASRDIGLHLYSRRVPVPEQLGWDEKSSILLMEDLGDTRLHDHAVAWEKDGSHSDILMALYRDVIRELVNMQFNGVQGFKPAWCWDTHVYDRKLMIERESGYFLRAFWQQLLGMEFSQDVQEELNHIADRAAEAEPGTFLHRDFQSRNIMVKDGKVRFIDYQGGRLGPPGYDLASLLHDPYCGLNEEMIEILYHCYVETASAFDEFDRKEFSRCYSFLAFQRNVQIIGAFSFLSNVKKKTFFTQYIYPALITLSNRLEQPEFSEYEKTRKLVKQGLLLVEQSGNISR</sequence>
<evidence type="ECO:0000259" key="1">
    <source>
        <dbReference type="Pfam" id="PF01636"/>
    </source>
</evidence>
<dbReference type="PANTHER" id="PTHR21310">
    <property type="entry name" value="AMINOGLYCOSIDE PHOSPHOTRANSFERASE-RELATED-RELATED"/>
    <property type="match status" value="1"/>
</dbReference>